<feature type="domain" description="MucBP" evidence="4">
    <location>
        <begin position="215"/>
        <end position="281"/>
    </location>
</feature>
<feature type="region of interest" description="Disordered" evidence="2">
    <location>
        <begin position="1584"/>
        <end position="1625"/>
    </location>
</feature>
<feature type="domain" description="SHIRT" evidence="5">
    <location>
        <begin position="893"/>
        <end position="974"/>
    </location>
</feature>
<keyword evidence="3" id="KW-1133">Transmembrane helix</keyword>
<organism evidence="6 7">
    <name type="scientific">Peptoniphilus harei</name>
    <dbReference type="NCBI Taxonomy" id="54005"/>
    <lineage>
        <taxon>Bacteria</taxon>
        <taxon>Bacillati</taxon>
        <taxon>Bacillota</taxon>
        <taxon>Tissierellia</taxon>
        <taxon>Tissierellales</taxon>
        <taxon>Peptoniphilaceae</taxon>
        <taxon>Peptoniphilus</taxon>
    </lineage>
</organism>
<feature type="domain" description="SHIRT" evidence="5">
    <location>
        <begin position="122"/>
        <end position="203"/>
    </location>
</feature>
<evidence type="ECO:0000313" key="7">
    <source>
        <dbReference type="Proteomes" id="UP000250070"/>
    </source>
</evidence>
<evidence type="ECO:0000256" key="1">
    <source>
        <dbReference type="ARBA" id="ARBA00022737"/>
    </source>
</evidence>
<dbReference type="Pfam" id="PF06458">
    <property type="entry name" value="MucBP"/>
    <property type="match status" value="7"/>
</dbReference>
<feature type="transmembrane region" description="Helical" evidence="3">
    <location>
        <begin position="1655"/>
        <end position="1674"/>
    </location>
</feature>
<dbReference type="InterPro" id="IPR041030">
    <property type="entry name" value="SHIRT"/>
</dbReference>
<feature type="region of interest" description="Disordered" evidence="2">
    <location>
        <begin position="663"/>
        <end position="683"/>
    </location>
</feature>
<proteinExistence type="predicted"/>
<keyword evidence="3" id="KW-0472">Membrane</keyword>
<feature type="compositionally biased region" description="Basic and acidic residues" evidence="2">
    <location>
        <begin position="1584"/>
        <end position="1620"/>
    </location>
</feature>
<feature type="domain" description="MucBP" evidence="4">
    <location>
        <begin position="729"/>
        <end position="795"/>
    </location>
</feature>
<dbReference type="InterPro" id="IPR027579">
    <property type="entry name" value="SSSPR51_Rpt"/>
</dbReference>
<accession>A0A2X1ZWQ0</accession>
<keyword evidence="3" id="KW-0812">Transmembrane</keyword>
<sequence length="1680" mass="188967">MDEKSDPANGEVKKDDQHVIYVYKPVEQKQYKVDYEFQPSKAEGTPSELPQGVKDQLPKTVENLADGKSVPSPKEFTPVKDEVNKGTWTFEAWDKETAKINGADEHVTGTWVFTKDEEPQPKEYKVTHEFKSGTAGKDLPDEVKALLPKDQTGKVDGNTVVPTEPEQKEVTTSEGTWTFKGYDRSNATIDGADEHFVGKWEFTPKEDPKPETGSVYVKYVTEDGKELEPESGVLVNAEVGTKYTTEEKTFDGYEFVRMDEKSDPANGEVKKDDQHVIYVYKPVEQKQYKVDYEFQPSKAEGTPSELPQGVKDQLPKTVENLADGKSVPSPKEFTPVKDEVNKGTWTFEAWDKETAKINGADEHVTGTWVFTKDEEPQPKEYKVTHEFKSGTAGKDLPDEVKALLPKDQTGKVDGNTVVPTEPEQKEVTTSEGTWTFKGYDRSNATIDGADEHFVGKWEFTPKEDPKPETGSVYVKYVTEDGKELEPESGVLVNAEVGTKYTTEEKTFDGYEFVRMDEKSDPANGEVKKDDQHVIYVYKPVEQKQYKVDYEFQPSKAEGTPSELPQGVKDQLPKTVENLADGKSVPSPKEFTPVKDEVNKGTWTFEAWDKETAKINGADEHVTGTWVFTKDEEPQPKEYKVTHEFKSGTAGKDLPEEVKALLPKDQTGKVDGNTVVPTEPEQKEVTTSEGTWTFKGYDRSNATIDGADEHFVGKWEFTPKEDPKPETGSVYVKYVTEDGKELEPESGVLVNAEVGTKYTTEEKTFDGYEFVRMDEKSDPANGEVKKDDQHVIYVYKPVEQKQYKVDYEFQPSKAEGTPSELPQGVKDQLPKTVENLADGKSVPSPKEFTPVKDEVNKGTWTFEAWDKETAKINGADEHVTGTWVFTKDEEPQPKEYKVTHEFKSGTAGKDLPDEVKALLPKDQTGKVDGNTVVPTEPEQKEVTTSEGTWTFKGYDRSNATIDGADEHFVGKWEFTPKEDPKPETGSVYVKYVTEDGKELEPESGVLVNAEVGTKYTTEEKTFDGYEFVRMDEKSDPANGEVKKGDQHVTYVYKKKEVTPPTDVVTEYVDENGKTIAPQENGTKDKKDIDGYEFVRTEKDEQGNTSHIYKKKTTPPTTEVVTKYVDENGNPLALEEKGKQNKKDIPAYEYVKTYKDKDGNTVHVYRLKQNPTPSIETRYVDENGNQLLPPKEGTKDPVTIEGYNFIITSKDKNGNTIHTYSKKPTEGVETRFVDTHGNQILADKTGTHDSSLINGYEFVRTEKDEQGNTTHIYRKLPTPSKEVVTKFIDENGLELSNPLTGRNPSKAIPGYEIVRTETDSNGNIIYVYRKKASESEKITKFVDENGKEISKSTKGDNPKKDIDGYEFVRTEKDEQGNTKHIYKKKVTPPAEEKGNVYVKYVTEDGKELEAESEVLVNAEVGTKYTTDKKTFDGYEFVEMAKDSAPANGKVVKGDQHVTYVYKKTKVNPDPKPNTGNVYVQYVTEDGRILSERVVKRNAPVGENYYTDLKSFDGFRFIGMGRNSADTDGKVVEGNLYVTYVYEEIDKHDSTFPSGQNRHHDKGTPVVTIVENSDRVISTIETTEVKERQEELNNNKELNATDKTTDKVEKSEGLNAEDKKESTNNENDYVENYEEEFVEKNKSVNDGNKAPKTQDPGIALYTGLAVASSALLGLFEVKRRKNK</sequence>
<name>A0A2X1ZWQ0_9FIRM</name>
<evidence type="ECO:0000259" key="5">
    <source>
        <dbReference type="Pfam" id="PF18655"/>
    </source>
</evidence>
<feature type="domain" description="MucBP" evidence="4">
    <location>
        <begin position="1393"/>
        <end position="1460"/>
    </location>
</feature>
<dbReference type="EMBL" id="UATM01000032">
    <property type="protein sequence ID" value="SPY47846.1"/>
    <property type="molecule type" value="Genomic_DNA"/>
</dbReference>
<feature type="domain" description="SHIRT" evidence="5">
    <location>
        <begin position="379"/>
        <end position="460"/>
    </location>
</feature>
<feature type="domain" description="MucBP" evidence="4">
    <location>
        <begin position="986"/>
        <end position="1052"/>
    </location>
</feature>
<dbReference type="Proteomes" id="UP000250070">
    <property type="component" value="Unassembled WGS sequence"/>
</dbReference>
<dbReference type="Gene3D" id="3.10.20.320">
    <property type="entry name" value="Putative peptidoglycan bound protein (lpxtg motif)"/>
    <property type="match status" value="6"/>
</dbReference>
<evidence type="ECO:0000256" key="2">
    <source>
        <dbReference type="SAM" id="MobiDB-lite"/>
    </source>
</evidence>
<feature type="region of interest" description="Disordered" evidence="2">
    <location>
        <begin position="923"/>
        <end position="944"/>
    </location>
</feature>
<dbReference type="Pfam" id="PF18877">
    <property type="entry name" value="SSSPR-51"/>
    <property type="match status" value="6"/>
</dbReference>
<keyword evidence="1" id="KW-0677">Repeat</keyword>
<feature type="domain" description="SHIRT" evidence="5">
    <location>
        <begin position="636"/>
        <end position="717"/>
    </location>
</feature>
<protein>
    <submittedName>
        <fullName evidence="6">Internalin-J</fullName>
    </submittedName>
</protein>
<dbReference type="NCBIfam" id="TIGR04308">
    <property type="entry name" value="repeat_SSSPR51"/>
    <property type="match status" value="6"/>
</dbReference>
<feature type="domain" description="SHIRT" evidence="5">
    <location>
        <begin position="543"/>
        <end position="628"/>
    </location>
</feature>
<evidence type="ECO:0000313" key="6">
    <source>
        <dbReference type="EMBL" id="SPY47846.1"/>
    </source>
</evidence>
<evidence type="ECO:0000259" key="4">
    <source>
        <dbReference type="Pfam" id="PF06458"/>
    </source>
</evidence>
<reference evidence="6 7" key="1">
    <citation type="submission" date="2018-06" db="EMBL/GenBank/DDBJ databases">
        <authorList>
            <consortium name="Pathogen Informatics"/>
            <person name="Doyle S."/>
        </authorList>
    </citation>
    <scope>NUCLEOTIDE SEQUENCE [LARGE SCALE GENOMIC DNA]</scope>
    <source>
        <strain evidence="6 7">NCTC13076</strain>
    </source>
</reference>
<feature type="domain" description="MucBP" evidence="4">
    <location>
        <begin position="472"/>
        <end position="538"/>
    </location>
</feature>
<feature type="domain" description="MucBP" evidence="4">
    <location>
        <begin position="4"/>
        <end position="24"/>
    </location>
</feature>
<dbReference type="Pfam" id="PF18655">
    <property type="entry name" value="SHIRT"/>
    <property type="match status" value="8"/>
</dbReference>
<feature type="region of interest" description="Disordered" evidence="2">
    <location>
        <begin position="149"/>
        <end position="173"/>
    </location>
</feature>
<feature type="region of interest" description="Disordered" evidence="2">
    <location>
        <begin position="406"/>
        <end position="426"/>
    </location>
</feature>
<evidence type="ECO:0000256" key="3">
    <source>
        <dbReference type="SAM" id="Phobius"/>
    </source>
</evidence>
<gene>
    <name evidence="6" type="primary">inlJ</name>
    <name evidence="6" type="ORF">NCTC13076_01173</name>
</gene>
<feature type="domain" description="SHIRT" evidence="5">
    <location>
        <begin position="286"/>
        <end position="371"/>
    </location>
</feature>
<feature type="domain" description="SHIRT" evidence="5">
    <location>
        <begin position="29"/>
        <end position="114"/>
    </location>
</feature>
<feature type="domain" description="SHIRT" evidence="5">
    <location>
        <begin position="800"/>
        <end position="885"/>
    </location>
</feature>
<feature type="domain" description="MucBP" evidence="4">
    <location>
        <begin position="1474"/>
        <end position="1540"/>
    </location>
</feature>
<dbReference type="InterPro" id="IPR009459">
    <property type="entry name" value="MucBP_dom"/>
</dbReference>